<protein>
    <submittedName>
        <fullName evidence="2">Uncharacterized protein</fullName>
    </submittedName>
</protein>
<comment type="caution">
    <text evidence="2">The sequence shown here is derived from an EMBL/GenBank/DDBJ whole genome shotgun (WGS) entry which is preliminary data.</text>
</comment>
<proteinExistence type="predicted"/>
<sequence>MVEILEIPKIFQNCDAYNCIRFLPTFGCISIFSHSIFQFFFVRHKPFKKLLEI</sequence>
<dbReference type="AlphaFoldDB" id="A0A9P0JL12"/>
<evidence type="ECO:0000256" key="1">
    <source>
        <dbReference type="SAM" id="Phobius"/>
    </source>
</evidence>
<feature type="transmembrane region" description="Helical" evidence="1">
    <location>
        <begin position="20"/>
        <end position="42"/>
    </location>
</feature>
<name>A0A9P0JL12_ACAOB</name>
<dbReference type="EMBL" id="CAKOFQ010006653">
    <property type="protein sequence ID" value="CAH1954298.1"/>
    <property type="molecule type" value="Genomic_DNA"/>
</dbReference>
<keyword evidence="1" id="KW-1133">Transmembrane helix</keyword>
<evidence type="ECO:0000313" key="3">
    <source>
        <dbReference type="Proteomes" id="UP001152888"/>
    </source>
</evidence>
<accession>A0A9P0JL12</accession>
<dbReference type="Proteomes" id="UP001152888">
    <property type="component" value="Unassembled WGS sequence"/>
</dbReference>
<keyword evidence="1" id="KW-0472">Membrane</keyword>
<gene>
    <name evidence="2" type="ORF">ACAOBT_LOCUS471</name>
</gene>
<evidence type="ECO:0000313" key="2">
    <source>
        <dbReference type="EMBL" id="CAH1954298.1"/>
    </source>
</evidence>
<keyword evidence="1" id="KW-0812">Transmembrane</keyword>
<reference evidence="2" key="1">
    <citation type="submission" date="2022-03" db="EMBL/GenBank/DDBJ databases">
        <authorList>
            <person name="Sayadi A."/>
        </authorList>
    </citation>
    <scope>NUCLEOTIDE SEQUENCE</scope>
</reference>
<keyword evidence="3" id="KW-1185">Reference proteome</keyword>
<organism evidence="2 3">
    <name type="scientific">Acanthoscelides obtectus</name>
    <name type="common">Bean weevil</name>
    <name type="synonym">Bruchus obtectus</name>
    <dbReference type="NCBI Taxonomy" id="200917"/>
    <lineage>
        <taxon>Eukaryota</taxon>
        <taxon>Metazoa</taxon>
        <taxon>Ecdysozoa</taxon>
        <taxon>Arthropoda</taxon>
        <taxon>Hexapoda</taxon>
        <taxon>Insecta</taxon>
        <taxon>Pterygota</taxon>
        <taxon>Neoptera</taxon>
        <taxon>Endopterygota</taxon>
        <taxon>Coleoptera</taxon>
        <taxon>Polyphaga</taxon>
        <taxon>Cucujiformia</taxon>
        <taxon>Chrysomeloidea</taxon>
        <taxon>Chrysomelidae</taxon>
        <taxon>Bruchinae</taxon>
        <taxon>Bruchini</taxon>
        <taxon>Acanthoscelides</taxon>
    </lineage>
</organism>